<evidence type="ECO:0000259" key="4">
    <source>
        <dbReference type="PROSITE" id="PS51253"/>
    </source>
</evidence>
<gene>
    <name evidence="5" type="ORF">HPB48_002137</name>
</gene>
<dbReference type="SMART" id="SM00674">
    <property type="entry name" value="CENPB"/>
    <property type="match status" value="1"/>
</dbReference>
<dbReference type="OMA" id="EANHATE"/>
<evidence type="ECO:0000256" key="1">
    <source>
        <dbReference type="ARBA" id="ARBA00004123"/>
    </source>
</evidence>
<dbReference type="GO" id="GO:0005634">
    <property type="term" value="C:nucleus"/>
    <property type="evidence" value="ECO:0007669"/>
    <property type="project" value="UniProtKB-SubCell"/>
</dbReference>
<dbReference type="Gene3D" id="1.10.10.60">
    <property type="entry name" value="Homeodomain-like"/>
    <property type="match status" value="2"/>
</dbReference>
<keyword evidence="6" id="KW-1185">Reference proteome</keyword>
<dbReference type="PROSITE" id="PS51253">
    <property type="entry name" value="HTH_CENPB"/>
    <property type="match status" value="1"/>
</dbReference>
<comment type="subcellular location">
    <subcellularLocation>
        <location evidence="1">Nucleus</location>
    </subcellularLocation>
</comment>
<evidence type="ECO:0000313" key="5">
    <source>
        <dbReference type="EMBL" id="KAH9362159.1"/>
    </source>
</evidence>
<dbReference type="VEuPathDB" id="VectorBase:HLOH_055310"/>
<dbReference type="InterPro" id="IPR009057">
    <property type="entry name" value="Homeodomain-like_sf"/>
</dbReference>
<dbReference type="Proteomes" id="UP000821853">
    <property type="component" value="Chromosome 1"/>
</dbReference>
<comment type="caution">
    <text evidence="5">The sequence shown here is derived from an EMBL/GenBank/DDBJ whole genome shotgun (WGS) entry which is preliminary data.</text>
</comment>
<dbReference type="AlphaFoldDB" id="A0A9J6FH77"/>
<feature type="domain" description="HTH CENPB-type" evidence="4">
    <location>
        <begin position="59"/>
        <end position="130"/>
    </location>
</feature>
<dbReference type="GO" id="GO:0003677">
    <property type="term" value="F:DNA binding"/>
    <property type="evidence" value="ECO:0007669"/>
    <property type="project" value="UniProtKB-KW"/>
</dbReference>
<sequence>MPRKHTALTLGDKIKIIEEAEKRRGATKASLTRELNIPKLPLKAILAKKDDIFQKAGKFGLKRKVAKDTKLEEIPMKWLQQARSTAINVDGTILKEKAGMVALHLVLEKFGASNSWLDSFKRRHGIVYSWTCGESSSVEASTVDNWVQSLPELIEKYRPCDIFNADEMGITTFSLNKCSLSGATAAMLASGTKSE</sequence>
<dbReference type="PANTHER" id="PTHR19303">
    <property type="entry name" value="TRANSPOSON"/>
    <property type="match status" value="1"/>
</dbReference>
<accession>A0A9J6FH77</accession>
<dbReference type="Pfam" id="PF03221">
    <property type="entry name" value="HTH_Tnp_Tc5"/>
    <property type="match status" value="1"/>
</dbReference>
<dbReference type="OrthoDB" id="6491489at2759"/>
<keyword evidence="3" id="KW-0539">Nucleus</keyword>
<dbReference type="PANTHER" id="PTHR19303:SF73">
    <property type="entry name" value="PROTEIN PDC2"/>
    <property type="match status" value="1"/>
</dbReference>
<dbReference type="InterPro" id="IPR007889">
    <property type="entry name" value="HTH_Psq"/>
</dbReference>
<dbReference type="EMBL" id="JABSTR010000001">
    <property type="protein sequence ID" value="KAH9362159.1"/>
    <property type="molecule type" value="Genomic_DNA"/>
</dbReference>
<protein>
    <recommendedName>
        <fullName evidence="4">HTH CENPB-type domain-containing protein</fullName>
    </recommendedName>
</protein>
<dbReference type="InterPro" id="IPR050863">
    <property type="entry name" value="CenT-Element_Derived"/>
</dbReference>
<reference evidence="5 6" key="1">
    <citation type="journal article" date="2020" name="Cell">
        <title>Large-Scale Comparative Analyses of Tick Genomes Elucidate Their Genetic Diversity and Vector Capacities.</title>
        <authorList>
            <consortium name="Tick Genome and Microbiome Consortium (TIGMIC)"/>
            <person name="Jia N."/>
            <person name="Wang J."/>
            <person name="Shi W."/>
            <person name="Du L."/>
            <person name="Sun Y."/>
            <person name="Zhan W."/>
            <person name="Jiang J.F."/>
            <person name="Wang Q."/>
            <person name="Zhang B."/>
            <person name="Ji P."/>
            <person name="Bell-Sakyi L."/>
            <person name="Cui X.M."/>
            <person name="Yuan T.T."/>
            <person name="Jiang B.G."/>
            <person name="Yang W.F."/>
            <person name="Lam T.T."/>
            <person name="Chang Q.C."/>
            <person name="Ding S.J."/>
            <person name="Wang X.J."/>
            <person name="Zhu J.G."/>
            <person name="Ruan X.D."/>
            <person name="Zhao L."/>
            <person name="Wei J.T."/>
            <person name="Ye R.Z."/>
            <person name="Que T.C."/>
            <person name="Du C.H."/>
            <person name="Zhou Y.H."/>
            <person name="Cheng J.X."/>
            <person name="Dai P.F."/>
            <person name="Guo W.B."/>
            <person name="Han X.H."/>
            <person name="Huang E.J."/>
            <person name="Li L.F."/>
            <person name="Wei W."/>
            <person name="Gao Y.C."/>
            <person name="Liu J.Z."/>
            <person name="Shao H.Z."/>
            <person name="Wang X."/>
            <person name="Wang C.C."/>
            <person name="Yang T.C."/>
            <person name="Huo Q.B."/>
            <person name="Li W."/>
            <person name="Chen H.Y."/>
            <person name="Chen S.E."/>
            <person name="Zhou L.G."/>
            <person name="Ni X.B."/>
            <person name="Tian J.H."/>
            <person name="Sheng Y."/>
            <person name="Liu T."/>
            <person name="Pan Y.S."/>
            <person name="Xia L.Y."/>
            <person name="Li J."/>
            <person name="Zhao F."/>
            <person name="Cao W.C."/>
        </authorList>
    </citation>
    <scope>NUCLEOTIDE SEQUENCE [LARGE SCALE GENOMIC DNA]</scope>
    <source>
        <strain evidence="5">HaeL-2018</strain>
    </source>
</reference>
<proteinExistence type="predicted"/>
<name>A0A9J6FH77_HAELO</name>
<organism evidence="5 6">
    <name type="scientific">Haemaphysalis longicornis</name>
    <name type="common">Bush tick</name>
    <dbReference type="NCBI Taxonomy" id="44386"/>
    <lineage>
        <taxon>Eukaryota</taxon>
        <taxon>Metazoa</taxon>
        <taxon>Ecdysozoa</taxon>
        <taxon>Arthropoda</taxon>
        <taxon>Chelicerata</taxon>
        <taxon>Arachnida</taxon>
        <taxon>Acari</taxon>
        <taxon>Parasitiformes</taxon>
        <taxon>Ixodida</taxon>
        <taxon>Ixodoidea</taxon>
        <taxon>Ixodidae</taxon>
        <taxon>Haemaphysalinae</taxon>
        <taxon>Haemaphysalis</taxon>
    </lineage>
</organism>
<evidence type="ECO:0000313" key="6">
    <source>
        <dbReference type="Proteomes" id="UP000821853"/>
    </source>
</evidence>
<dbReference type="InterPro" id="IPR006600">
    <property type="entry name" value="HTH_CenpB_DNA-bd_dom"/>
</dbReference>
<evidence type="ECO:0000256" key="3">
    <source>
        <dbReference type="ARBA" id="ARBA00023242"/>
    </source>
</evidence>
<evidence type="ECO:0000256" key="2">
    <source>
        <dbReference type="ARBA" id="ARBA00023125"/>
    </source>
</evidence>
<dbReference type="Pfam" id="PF04218">
    <property type="entry name" value="CENP-B_N"/>
    <property type="match status" value="1"/>
</dbReference>
<dbReference type="SUPFAM" id="SSF46689">
    <property type="entry name" value="Homeodomain-like"/>
    <property type="match status" value="2"/>
</dbReference>
<keyword evidence="2" id="KW-0238">DNA-binding</keyword>